<dbReference type="PANTHER" id="PTHR17469">
    <property type="entry name" value="SPERM SPECIFIC ANTIGEN 2-RELATED"/>
    <property type="match status" value="1"/>
</dbReference>
<dbReference type="SMART" id="SM01257">
    <property type="entry name" value="KRAP_IP3R_bind"/>
    <property type="match status" value="1"/>
</dbReference>
<dbReference type="Pfam" id="PF14723">
    <property type="entry name" value="SSFA2_C"/>
    <property type="match status" value="1"/>
</dbReference>
<dbReference type="Ensembl" id="ENSRNOT00000112978.2">
    <property type="protein sequence ID" value="ENSRNOP00000094916.2"/>
    <property type="gene ID" value="ENSRNOG00000012165.9"/>
</dbReference>
<reference evidence="4" key="1">
    <citation type="submission" date="2024-01" db="EMBL/GenBank/DDBJ databases">
        <title>GRCr8: a new rat reference genome assembly contstructed from accurate long reads and long range scaffolding.</title>
        <authorList>
            <person name="Doris P.A."/>
            <person name="Kalbfleisch T."/>
            <person name="Li K."/>
            <person name="Howe K."/>
            <person name="Wood J."/>
        </authorList>
    </citation>
    <scope>NUCLEOTIDE SEQUENCE [LARGE SCALE GENOMIC DNA]</scope>
    <source>
        <strain evidence="4">Brown Norway</strain>
    </source>
</reference>
<evidence type="ECO:0000313" key="4">
    <source>
        <dbReference type="Ensembl" id="ENSRNOP00000094916.2"/>
    </source>
</evidence>
<feature type="region of interest" description="Disordered" evidence="2">
    <location>
        <begin position="953"/>
        <end position="979"/>
    </location>
</feature>
<accession>A0A8I6ASI7</accession>
<feature type="compositionally biased region" description="Basic and acidic residues" evidence="2">
    <location>
        <begin position="626"/>
        <end position="639"/>
    </location>
</feature>
<evidence type="ECO:0000256" key="2">
    <source>
        <dbReference type="SAM" id="MobiDB-lite"/>
    </source>
</evidence>
<dbReference type="Proteomes" id="UP000002494">
    <property type="component" value="Chromosome 4"/>
</dbReference>
<reference evidence="4" key="2">
    <citation type="submission" date="2025-08" db="UniProtKB">
        <authorList>
            <consortium name="Ensembl"/>
        </authorList>
    </citation>
    <scope>IDENTIFICATION</scope>
    <source>
        <strain evidence="4">Brown Norway</strain>
    </source>
</reference>
<dbReference type="RGD" id="1561131">
    <property type="gene designation" value="Itprid1"/>
</dbReference>
<feature type="compositionally biased region" description="Polar residues" evidence="2">
    <location>
        <begin position="958"/>
        <end position="979"/>
    </location>
</feature>
<dbReference type="RefSeq" id="NP_001178902.1">
    <property type="nucleotide sequence ID" value="NM_001191973.1"/>
</dbReference>
<gene>
    <name evidence="4 6" type="primary">Itprid1</name>
</gene>
<sequence>MIMEKLQGSDIPRASLEKRKRDILRHTKRAWAPLDGHLLPDSEEENPMVTMFVQENSKQESIQQWLDSEFFVSVNENFQQAINHSAPLHEQGIVQMTVKDYMRSLHQFSETPALSRGTSLNSCYSSTGVPQSIPEWLEFWEKDPVEILLDLGFGADEPDICTQIPARFLGYSSAARGINIGVFLEAQKQRIDFENPDLYGRFRQLEILNHVTNAFSSLLNGVNTLQSQDEEKAERQVMQNPSSGEVKERKRKMSQLLGRASRQTSRMDGDSALSESFKMQHEILTLPTKPWDPRAELQVSSISHDRCQMLPATEHGSVQACNDVSTCPPPQGFLDKQWPCSCTLAKQSPHTCLSEGSFRRRTWKEKWIHMDKLKNLSHIVSKGPDSFEMEEVQSFEEDTGNPLTLTSGIVGTRVDRTNSCQSDSSGFLEELPELQPLQVSSLAGSQSPTVYRGCKSRDQSPSTASWQDSQQESYGSKSESIASSSVLSQDRSTLEEKDSASVMEEELQLRDMEGPPEIVNPDMTLPKTIMVGEHPEGVAGTVLTSTCNNTTGVTVTYVTEKEDSSLGHKGTGKMLIESHHFESLRSSKFDQTLDNFYHVDSDIPGTEDNSKVFPDTKQSSLVQERPAQHSHEHRGDMPYKGDLVQTSDKSILHLDKPPGDVPTDSNAASSWSVTTQVSSNLVSAAQRVAELGTYNKETAFEYTPCDPLNSTVLKLQRETRQVNNVAVQTYAYECQLRPYHNDFIHGPSPLTKSISLDTGFPSTSPTGICHTTPAHCCVCCHHCPNCQWMRQSPGPEPSICRHFQYSHAEEPKVQFMKTLKILQDTTVRDLCSCTVYEMETMKMVCQSFQEHLEEIEQHFMGQQALFPGDMSEEEREEAEYLRTLREALRQQVAELAFQLGDRARQIKEGILLQLDLLCEELPEHCTNQPQCNRTEGKHVQRSCVQAHTVAPEPVLPASSRQSTSGSGMTQLDTLSPSDLETTRRMSLQSPDMVESVLGPSLSQVGEKSLLDQSDFDDFYIKWNVQEQL</sequence>
<dbReference type="GO" id="GO:0005102">
    <property type="term" value="F:signaling receptor binding"/>
    <property type="evidence" value="ECO:0007669"/>
    <property type="project" value="InterPro"/>
</dbReference>
<feature type="region of interest" description="Disordered" evidence="2">
    <location>
        <begin position="231"/>
        <end position="271"/>
    </location>
</feature>
<evidence type="ECO:0000256" key="1">
    <source>
        <dbReference type="ARBA" id="ARBA00023054"/>
    </source>
</evidence>
<feature type="region of interest" description="Disordered" evidence="2">
    <location>
        <begin position="440"/>
        <end position="501"/>
    </location>
</feature>
<dbReference type="AlphaFoldDB" id="A0A8I6ASI7"/>
<reference evidence="4" key="3">
    <citation type="submission" date="2025-09" db="UniProtKB">
        <authorList>
            <consortium name="Ensembl"/>
        </authorList>
    </citation>
    <scope>IDENTIFICATION</scope>
    <source>
        <strain evidence="4">Brown Norway</strain>
    </source>
</reference>
<dbReference type="RefSeq" id="XP_017448287.1">
    <property type="nucleotide sequence ID" value="XM_017592798.3"/>
</dbReference>
<keyword evidence="5" id="KW-1185">Reference proteome</keyword>
<keyword evidence="1" id="KW-0175">Coiled coil</keyword>
<dbReference type="AGR" id="RGD:1561131"/>
<dbReference type="InterPro" id="IPR029325">
    <property type="entry name" value="ITPR-bd"/>
</dbReference>
<name>A0A8I6ASI7_RAT</name>
<protein>
    <submittedName>
        <fullName evidence="4">ITPR interacting domain containing 1</fullName>
    </submittedName>
</protein>
<dbReference type="OMA" id="PDICTRI"/>
<dbReference type="GeneID" id="500139"/>
<dbReference type="GeneTree" id="ENSGT00940000161762"/>
<feature type="compositionally biased region" description="Polar residues" evidence="2">
    <location>
        <begin position="459"/>
        <end position="491"/>
    </location>
</feature>
<evidence type="ECO:0000259" key="3">
    <source>
        <dbReference type="SMART" id="SM01257"/>
    </source>
</evidence>
<dbReference type="InterPro" id="IPR043444">
    <property type="entry name" value="TESPA1-like"/>
</dbReference>
<evidence type="ECO:0000313" key="5">
    <source>
        <dbReference type="Proteomes" id="UP000002494"/>
    </source>
</evidence>
<evidence type="ECO:0000313" key="6">
    <source>
        <dbReference type="RGD" id="1561131"/>
    </source>
</evidence>
<feature type="domain" description="ITPR-interacting" evidence="3">
    <location>
        <begin position="112"/>
        <end position="264"/>
    </location>
</feature>
<feature type="region of interest" description="Disordered" evidence="2">
    <location>
        <begin position="600"/>
        <end position="642"/>
    </location>
</feature>
<feature type="compositionally biased region" description="Polar residues" evidence="2">
    <location>
        <begin position="440"/>
        <end position="449"/>
    </location>
</feature>
<organism evidence="4 5">
    <name type="scientific">Rattus norvegicus</name>
    <name type="common">Rat</name>
    <dbReference type="NCBI Taxonomy" id="10116"/>
    <lineage>
        <taxon>Eukaryota</taxon>
        <taxon>Metazoa</taxon>
        <taxon>Chordata</taxon>
        <taxon>Craniata</taxon>
        <taxon>Vertebrata</taxon>
        <taxon>Euteleostomi</taxon>
        <taxon>Mammalia</taxon>
        <taxon>Eutheria</taxon>
        <taxon>Euarchontoglires</taxon>
        <taxon>Glires</taxon>
        <taxon>Rodentia</taxon>
        <taxon>Myomorpha</taxon>
        <taxon>Muroidea</taxon>
        <taxon>Muridae</taxon>
        <taxon>Murinae</taxon>
        <taxon>Rattus</taxon>
    </lineage>
</organism>
<dbReference type="Pfam" id="PF14722">
    <property type="entry name" value="KRAP_IP3R_bind"/>
    <property type="match status" value="1"/>
</dbReference>
<proteinExistence type="predicted"/>
<dbReference type="CTD" id="223075"/>
<dbReference type="InterPro" id="IPR029326">
    <property type="entry name" value="SSFA2_C"/>
</dbReference>
<dbReference type="PANTHER" id="PTHR17469:SF14">
    <property type="entry name" value="PROTEIN ITPRID1"/>
    <property type="match status" value="1"/>
</dbReference>